<dbReference type="EMBL" id="JAVFJF020000009">
    <property type="protein sequence ID" value="MEJ8674332.1"/>
    <property type="molecule type" value="Genomic_DNA"/>
</dbReference>
<protein>
    <submittedName>
        <fullName evidence="2">Ester cyclase</fullName>
    </submittedName>
</protein>
<accession>A0ABU8V0B5</accession>
<evidence type="ECO:0000313" key="2">
    <source>
        <dbReference type="EMBL" id="MEJ8674332.1"/>
    </source>
</evidence>
<feature type="domain" description="SnoaL-like" evidence="1">
    <location>
        <begin position="10"/>
        <end position="109"/>
    </location>
</feature>
<evidence type="ECO:0000313" key="3">
    <source>
        <dbReference type="Proteomes" id="UP001224516"/>
    </source>
</evidence>
<keyword evidence="3" id="KW-1185">Reference proteome</keyword>
<evidence type="ECO:0000259" key="1">
    <source>
        <dbReference type="Pfam" id="PF12680"/>
    </source>
</evidence>
<dbReference type="InterPro" id="IPR032710">
    <property type="entry name" value="NTF2-like_dom_sf"/>
</dbReference>
<dbReference type="RefSeq" id="WP_307910932.1">
    <property type="nucleotide sequence ID" value="NZ_JAVFJF020000009.1"/>
</dbReference>
<dbReference type="Pfam" id="PF12680">
    <property type="entry name" value="SnoaL_2"/>
    <property type="match status" value="1"/>
</dbReference>
<dbReference type="SUPFAM" id="SSF54427">
    <property type="entry name" value="NTF2-like"/>
    <property type="match status" value="1"/>
</dbReference>
<gene>
    <name evidence="2" type="ORF">QCL97_006310</name>
</gene>
<dbReference type="InterPro" id="IPR037401">
    <property type="entry name" value="SnoaL-like"/>
</dbReference>
<dbReference type="Gene3D" id="3.10.450.50">
    <property type="match status" value="1"/>
</dbReference>
<reference evidence="2 3" key="1">
    <citation type="submission" date="2023-12" db="EMBL/GenBank/DDBJ databases">
        <title>Evaluation and characterization of a potential secondary metabolite violacein from indigenous Chromobacterium amazonense SAM215.</title>
        <authorList>
            <person name="Tarafdar M.R."/>
            <person name="Abedin S.M."/>
            <person name="Atiqua A."/>
            <person name="Saha A."/>
            <person name="Khan S.N."/>
        </authorList>
    </citation>
    <scope>NUCLEOTIDE SEQUENCE [LARGE SCALE GENOMIC DNA]</scope>
    <source>
        <strain evidence="2 3">SAM215</strain>
    </source>
</reference>
<sequence length="132" mass="15849">MEERNKAAVLEFYTRMFIQRDLDVADTLISEDYVQHNNTFIPPRRDGFKHYFRKYFKMFPASGAEIKQVCAEGEHVFLYATHWAKNWLFGVKYKVIDIYRVRDGVLVEHWDTIEGIGLFSRFMYMIKPLLRL</sequence>
<organism evidence="2 3">
    <name type="scientific">Chromobacterium amazonense</name>
    <dbReference type="NCBI Taxonomy" id="1382803"/>
    <lineage>
        <taxon>Bacteria</taxon>
        <taxon>Pseudomonadati</taxon>
        <taxon>Pseudomonadota</taxon>
        <taxon>Betaproteobacteria</taxon>
        <taxon>Neisseriales</taxon>
        <taxon>Chromobacteriaceae</taxon>
        <taxon>Chromobacterium</taxon>
    </lineage>
</organism>
<proteinExistence type="predicted"/>
<dbReference type="Proteomes" id="UP001224516">
    <property type="component" value="Unassembled WGS sequence"/>
</dbReference>
<name>A0ABU8V0B5_9NEIS</name>
<comment type="caution">
    <text evidence="2">The sequence shown here is derived from an EMBL/GenBank/DDBJ whole genome shotgun (WGS) entry which is preliminary data.</text>
</comment>